<reference evidence="1" key="1">
    <citation type="submission" date="2023-08" db="EMBL/GenBank/DDBJ databases">
        <authorList>
            <person name="Audoor S."/>
            <person name="Bilcke G."/>
        </authorList>
    </citation>
    <scope>NUCLEOTIDE SEQUENCE</scope>
</reference>
<dbReference type="Proteomes" id="UP001295423">
    <property type="component" value="Unassembled WGS sequence"/>
</dbReference>
<name>A0AAD2FGM4_9STRA</name>
<evidence type="ECO:0000313" key="2">
    <source>
        <dbReference type="Proteomes" id="UP001295423"/>
    </source>
</evidence>
<accession>A0AAD2FGM4</accession>
<protein>
    <submittedName>
        <fullName evidence="1">Uncharacterized protein</fullName>
    </submittedName>
</protein>
<proteinExistence type="predicted"/>
<dbReference type="EMBL" id="CAKOGP040000112">
    <property type="protein sequence ID" value="CAJ1930161.1"/>
    <property type="molecule type" value="Genomic_DNA"/>
</dbReference>
<keyword evidence="2" id="KW-1185">Reference proteome</keyword>
<evidence type="ECO:0000313" key="1">
    <source>
        <dbReference type="EMBL" id="CAJ1930161.1"/>
    </source>
</evidence>
<sequence>MQRKVHLTNCLRNAASRALKSSQHPSQFSRLSLRSPSTPWTQVPKHQKRFLSSDVAGTATQKKVKSDDTNVFLDNLGKIFLATIAAIVGALIRSSYNTSNRNAVRDEIEAVSALDPVEIDELRIANSVLSPTVYMNIAEDLYECFPTGSCSYQAFTNSARKTMMQLKGEAFTIELGHQVDRVVADILAKKKASVDEHLPLSLWLVTLSLALNSSIDDRLRVLYKVLEKEEQPVRFHQIPVLVSNLQDTCQLPPDTQVVSTATSFPTQQWERGSPSQLVPWEGGYDDVIDLNGMADILRSKSVCAWGECYHKKSFQIRKT</sequence>
<comment type="caution">
    <text evidence="1">The sequence shown here is derived from an EMBL/GenBank/DDBJ whole genome shotgun (WGS) entry which is preliminary data.</text>
</comment>
<dbReference type="AlphaFoldDB" id="A0AAD2FGM4"/>
<gene>
    <name evidence="1" type="ORF">CYCCA115_LOCUS1855</name>
</gene>
<organism evidence="1 2">
    <name type="scientific">Cylindrotheca closterium</name>
    <dbReference type="NCBI Taxonomy" id="2856"/>
    <lineage>
        <taxon>Eukaryota</taxon>
        <taxon>Sar</taxon>
        <taxon>Stramenopiles</taxon>
        <taxon>Ochrophyta</taxon>
        <taxon>Bacillariophyta</taxon>
        <taxon>Bacillariophyceae</taxon>
        <taxon>Bacillariophycidae</taxon>
        <taxon>Bacillariales</taxon>
        <taxon>Bacillariaceae</taxon>
        <taxon>Cylindrotheca</taxon>
    </lineage>
</organism>